<keyword evidence="1" id="KW-1133">Transmembrane helix</keyword>
<proteinExistence type="predicted"/>
<accession>A0ABR2CZP3</accession>
<evidence type="ECO:0000313" key="3">
    <source>
        <dbReference type="Proteomes" id="UP001472677"/>
    </source>
</evidence>
<evidence type="ECO:0000313" key="2">
    <source>
        <dbReference type="EMBL" id="KAK8526525.1"/>
    </source>
</evidence>
<feature type="transmembrane region" description="Helical" evidence="1">
    <location>
        <begin position="46"/>
        <end position="68"/>
    </location>
</feature>
<protein>
    <submittedName>
        <fullName evidence="2">Uncharacterized protein</fullName>
    </submittedName>
</protein>
<sequence>MSLLPSTSASQFVMFRFPDGQPRLHLGSALIQMEQFACIPAMQGQAVLYVTVMVLGLLVLAVAISELFDTSAAHGFSVLLRDILSLRQRN</sequence>
<evidence type="ECO:0000256" key="1">
    <source>
        <dbReference type="SAM" id="Phobius"/>
    </source>
</evidence>
<reference evidence="2 3" key="1">
    <citation type="journal article" date="2024" name="G3 (Bethesda)">
        <title>Genome assembly of Hibiscus sabdariffa L. provides insights into metabolisms of medicinal natural products.</title>
        <authorList>
            <person name="Kim T."/>
        </authorList>
    </citation>
    <scope>NUCLEOTIDE SEQUENCE [LARGE SCALE GENOMIC DNA]</scope>
    <source>
        <strain evidence="2">TK-2024</strain>
        <tissue evidence="2">Old leaves</tissue>
    </source>
</reference>
<organism evidence="2 3">
    <name type="scientific">Hibiscus sabdariffa</name>
    <name type="common">roselle</name>
    <dbReference type="NCBI Taxonomy" id="183260"/>
    <lineage>
        <taxon>Eukaryota</taxon>
        <taxon>Viridiplantae</taxon>
        <taxon>Streptophyta</taxon>
        <taxon>Embryophyta</taxon>
        <taxon>Tracheophyta</taxon>
        <taxon>Spermatophyta</taxon>
        <taxon>Magnoliopsida</taxon>
        <taxon>eudicotyledons</taxon>
        <taxon>Gunneridae</taxon>
        <taxon>Pentapetalae</taxon>
        <taxon>rosids</taxon>
        <taxon>malvids</taxon>
        <taxon>Malvales</taxon>
        <taxon>Malvaceae</taxon>
        <taxon>Malvoideae</taxon>
        <taxon>Hibiscus</taxon>
    </lineage>
</organism>
<name>A0ABR2CZP3_9ROSI</name>
<gene>
    <name evidence="2" type="ORF">V6N12_020995</name>
</gene>
<keyword evidence="3" id="KW-1185">Reference proteome</keyword>
<dbReference type="EMBL" id="JBBPBM010000039">
    <property type="protein sequence ID" value="KAK8526525.1"/>
    <property type="molecule type" value="Genomic_DNA"/>
</dbReference>
<keyword evidence="1" id="KW-0472">Membrane</keyword>
<dbReference type="Proteomes" id="UP001472677">
    <property type="component" value="Unassembled WGS sequence"/>
</dbReference>
<comment type="caution">
    <text evidence="2">The sequence shown here is derived from an EMBL/GenBank/DDBJ whole genome shotgun (WGS) entry which is preliminary data.</text>
</comment>
<keyword evidence="1" id="KW-0812">Transmembrane</keyword>